<comment type="caution">
    <text evidence="2">The sequence shown here is derived from an EMBL/GenBank/DDBJ whole genome shotgun (WGS) entry which is preliminary data.</text>
</comment>
<evidence type="ECO:0000313" key="2">
    <source>
        <dbReference type="EMBL" id="KAK8786482.1"/>
    </source>
</evidence>
<dbReference type="Proteomes" id="UP001321473">
    <property type="component" value="Unassembled WGS sequence"/>
</dbReference>
<feature type="region of interest" description="Disordered" evidence="1">
    <location>
        <begin position="60"/>
        <end position="96"/>
    </location>
</feature>
<dbReference type="AlphaFoldDB" id="A0AAQ4FIQ6"/>
<protein>
    <submittedName>
        <fullName evidence="2">Uncharacterized protein</fullName>
    </submittedName>
</protein>
<gene>
    <name evidence="2" type="ORF">V5799_023744</name>
</gene>
<name>A0AAQ4FIQ6_AMBAM</name>
<feature type="compositionally biased region" description="Basic residues" evidence="1">
    <location>
        <begin position="63"/>
        <end position="90"/>
    </location>
</feature>
<organism evidence="2 3">
    <name type="scientific">Amblyomma americanum</name>
    <name type="common">Lone star tick</name>
    <dbReference type="NCBI Taxonomy" id="6943"/>
    <lineage>
        <taxon>Eukaryota</taxon>
        <taxon>Metazoa</taxon>
        <taxon>Ecdysozoa</taxon>
        <taxon>Arthropoda</taxon>
        <taxon>Chelicerata</taxon>
        <taxon>Arachnida</taxon>
        <taxon>Acari</taxon>
        <taxon>Parasitiformes</taxon>
        <taxon>Ixodida</taxon>
        <taxon>Ixodoidea</taxon>
        <taxon>Ixodidae</taxon>
        <taxon>Amblyomminae</taxon>
        <taxon>Amblyomma</taxon>
    </lineage>
</organism>
<accession>A0AAQ4FIQ6</accession>
<evidence type="ECO:0000313" key="3">
    <source>
        <dbReference type="Proteomes" id="UP001321473"/>
    </source>
</evidence>
<reference evidence="2 3" key="1">
    <citation type="journal article" date="2023" name="Arcadia Sci">
        <title>De novo assembly of a long-read Amblyomma americanum tick genome.</title>
        <authorList>
            <person name="Chou S."/>
            <person name="Poskanzer K.E."/>
            <person name="Rollins M."/>
            <person name="Thuy-Boun P.S."/>
        </authorList>
    </citation>
    <scope>NUCLEOTIDE SEQUENCE [LARGE SCALE GENOMIC DNA]</scope>
    <source>
        <strain evidence="2">F_SG_1</strain>
        <tissue evidence="2">Salivary glands</tissue>
    </source>
</reference>
<proteinExistence type="predicted"/>
<dbReference type="EMBL" id="JARKHS020002723">
    <property type="protein sequence ID" value="KAK8786482.1"/>
    <property type="molecule type" value="Genomic_DNA"/>
</dbReference>
<sequence length="96" mass="11197">METMKLSRLPFLFEVDCHRKACGETCVRRRSAVVKGIRDKNGVQLKSELQCIRRSISTAFRQRGQKSRLPRQRMRHPKAVGRKRPGKSHGKAFYEE</sequence>
<evidence type="ECO:0000256" key="1">
    <source>
        <dbReference type="SAM" id="MobiDB-lite"/>
    </source>
</evidence>
<keyword evidence="3" id="KW-1185">Reference proteome</keyword>